<evidence type="ECO:0000313" key="1">
    <source>
        <dbReference type="EMBL" id="QDQ73324.1"/>
    </source>
</evidence>
<proteinExistence type="predicted"/>
<reference evidence="1 2" key="1">
    <citation type="submission" date="2019-07" db="EMBL/GenBank/DDBJ databases">
        <title>Lysobacter weifangensis sp. nov., isolated from bensulfuron-methyl contaminated farmland soil.</title>
        <authorList>
            <person name="Zhao H."/>
        </authorList>
    </citation>
    <scope>NUCLEOTIDE SEQUENCE [LARGE SCALE GENOMIC DNA]</scope>
    <source>
        <strain evidence="1 2">CC-Bw-6</strain>
    </source>
</reference>
<dbReference type="RefSeq" id="WP_143878837.1">
    <property type="nucleotide sequence ID" value="NZ_BAABLZ010000001.1"/>
</dbReference>
<organism evidence="1 2">
    <name type="scientific">Pseudoluteimonas lycopersici</name>
    <dbReference type="NCBI Taxonomy" id="1324796"/>
    <lineage>
        <taxon>Bacteria</taxon>
        <taxon>Pseudomonadati</taxon>
        <taxon>Pseudomonadota</taxon>
        <taxon>Gammaproteobacteria</taxon>
        <taxon>Lysobacterales</taxon>
        <taxon>Lysobacteraceae</taxon>
        <taxon>Pseudoluteimonas</taxon>
    </lineage>
</organism>
<protein>
    <submittedName>
        <fullName evidence="1">Uncharacterized protein</fullName>
    </submittedName>
</protein>
<dbReference type="OrthoDB" id="5956564at2"/>
<dbReference type="Proteomes" id="UP000315891">
    <property type="component" value="Chromosome"/>
</dbReference>
<keyword evidence="2" id="KW-1185">Reference proteome</keyword>
<gene>
    <name evidence="1" type="ORF">FNZ56_05295</name>
</gene>
<sequence length="79" mass="8369">MEYAFELPCAMPDLSPLDHAIVGLDPAALVDVDAGGRTLRMATVLTRDELLSCMQEAGLQADAERLRQLPSMCCGGCSG</sequence>
<name>A0A516V488_9GAMM</name>
<dbReference type="EMBL" id="CP041742">
    <property type="protein sequence ID" value="QDQ73324.1"/>
    <property type="molecule type" value="Genomic_DNA"/>
</dbReference>
<accession>A0A516V488</accession>
<evidence type="ECO:0000313" key="2">
    <source>
        <dbReference type="Proteomes" id="UP000315891"/>
    </source>
</evidence>
<dbReference type="AlphaFoldDB" id="A0A516V488"/>